<proteinExistence type="predicted"/>
<keyword evidence="1" id="KW-0812">Transmembrane</keyword>
<reference evidence="2" key="1">
    <citation type="submission" date="2018-02" db="EMBL/GenBank/DDBJ databases">
        <title>Rhizophora mucronata_Transcriptome.</title>
        <authorList>
            <person name="Meera S.P."/>
            <person name="Sreeshan A."/>
            <person name="Augustine A."/>
        </authorList>
    </citation>
    <scope>NUCLEOTIDE SEQUENCE</scope>
    <source>
        <tissue evidence="2">Leaf</tissue>
    </source>
</reference>
<dbReference type="AlphaFoldDB" id="A0A2P2QUY1"/>
<feature type="transmembrane region" description="Helical" evidence="1">
    <location>
        <begin position="16"/>
        <end position="41"/>
    </location>
</feature>
<sequence>MNAKCFHGFSGDANRWILCVQMLLLEILKYAEIVFFFYVLYGTLSL</sequence>
<protein>
    <submittedName>
        <fullName evidence="2">Uncharacterized protein</fullName>
    </submittedName>
</protein>
<evidence type="ECO:0000256" key="1">
    <source>
        <dbReference type="SAM" id="Phobius"/>
    </source>
</evidence>
<accession>A0A2P2QUY1</accession>
<keyword evidence="1" id="KW-0472">Membrane</keyword>
<dbReference type="EMBL" id="GGEC01090335">
    <property type="protein sequence ID" value="MBX70819.1"/>
    <property type="molecule type" value="Transcribed_RNA"/>
</dbReference>
<keyword evidence="1" id="KW-1133">Transmembrane helix</keyword>
<organism evidence="2">
    <name type="scientific">Rhizophora mucronata</name>
    <name type="common">Asiatic mangrove</name>
    <dbReference type="NCBI Taxonomy" id="61149"/>
    <lineage>
        <taxon>Eukaryota</taxon>
        <taxon>Viridiplantae</taxon>
        <taxon>Streptophyta</taxon>
        <taxon>Embryophyta</taxon>
        <taxon>Tracheophyta</taxon>
        <taxon>Spermatophyta</taxon>
        <taxon>Magnoliopsida</taxon>
        <taxon>eudicotyledons</taxon>
        <taxon>Gunneridae</taxon>
        <taxon>Pentapetalae</taxon>
        <taxon>rosids</taxon>
        <taxon>fabids</taxon>
        <taxon>Malpighiales</taxon>
        <taxon>Rhizophoraceae</taxon>
        <taxon>Rhizophora</taxon>
    </lineage>
</organism>
<name>A0A2P2QUY1_RHIMU</name>
<evidence type="ECO:0000313" key="2">
    <source>
        <dbReference type="EMBL" id="MBX70819.1"/>
    </source>
</evidence>